<dbReference type="STRING" id="455432.AWN90_24000"/>
<feature type="region of interest" description="Disordered" evidence="1">
    <location>
        <begin position="41"/>
        <end position="62"/>
    </location>
</feature>
<dbReference type="OrthoDB" id="4569767at2"/>
<proteinExistence type="predicted"/>
<evidence type="ECO:0000256" key="1">
    <source>
        <dbReference type="SAM" id="MobiDB-lite"/>
    </source>
</evidence>
<reference evidence="2 3" key="1">
    <citation type="submission" date="2016-04" db="EMBL/GenBank/DDBJ databases">
        <authorList>
            <person name="Evans L.H."/>
            <person name="Alamgir A."/>
            <person name="Owens N."/>
            <person name="Weber N.D."/>
            <person name="Virtaneva K."/>
            <person name="Barbian K."/>
            <person name="Babar A."/>
            <person name="Rosenke K."/>
        </authorList>
    </citation>
    <scope>NUCLEOTIDE SEQUENCE [LARGE SCALE GENOMIC DNA]</scope>
    <source>
        <strain evidence="2 3">IFM 0406</strain>
    </source>
</reference>
<evidence type="ECO:0000313" key="2">
    <source>
        <dbReference type="EMBL" id="KZM75054.1"/>
    </source>
</evidence>
<sequence>MTAGSGTPLWVRALRALSLLVGIGALVSSRLRALGATIRTTLGRSTDRGRDPGYGGPAAESS</sequence>
<dbReference type="RefSeq" id="WP_067587192.1">
    <property type="nucleotide sequence ID" value="NZ_JABMCZ010000005.1"/>
</dbReference>
<evidence type="ECO:0000313" key="3">
    <source>
        <dbReference type="Proteomes" id="UP000076512"/>
    </source>
</evidence>
<dbReference type="EMBL" id="LWGR01000004">
    <property type="protein sequence ID" value="KZM75054.1"/>
    <property type="molecule type" value="Genomic_DNA"/>
</dbReference>
<name>A0A161Z5D8_9NOCA</name>
<organism evidence="2 3">
    <name type="scientific">Nocardia terpenica</name>
    <dbReference type="NCBI Taxonomy" id="455432"/>
    <lineage>
        <taxon>Bacteria</taxon>
        <taxon>Bacillati</taxon>
        <taxon>Actinomycetota</taxon>
        <taxon>Actinomycetes</taxon>
        <taxon>Mycobacteriales</taxon>
        <taxon>Nocardiaceae</taxon>
        <taxon>Nocardia</taxon>
    </lineage>
</organism>
<dbReference type="Proteomes" id="UP000076512">
    <property type="component" value="Unassembled WGS sequence"/>
</dbReference>
<dbReference type="AlphaFoldDB" id="A0A161Z5D8"/>
<comment type="caution">
    <text evidence="2">The sequence shown here is derived from an EMBL/GenBank/DDBJ whole genome shotgun (WGS) entry which is preliminary data.</text>
</comment>
<keyword evidence="3" id="KW-1185">Reference proteome</keyword>
<gene>
    <name evidence="2" type="ORF">AWN90_24000</name>
</gene>
<protein>
    <submittedName>
        <fullName evidence="2">Uncharacterized protein</fullName>
    </submittedName>
</protein>
<accession>A0A161Z5D8</accession>